<dbReference type="InParanoid" id="A0A3Q7GF64"/>
<dbReference type="PANTHER" id="PTHR11926">
    <property type="entry name" value="GLUCOSYL/GLUCURONOSYL TRANSFERASES"/>
    <property type="match status" value="1"/>
</dbReference>
<accession>A0A3Q7GF64</accession>
<dbReference type="SUPFAM" id="SSF53756">
    <property type="entry name" value="UDP-Glycosyltransferase/glycogen phosphorylase"/>
    <property type="match status" value="1"/>
</dbReference>
<dbReference type="Gene3D" id="3.40.50.2000">
    <property type="entry name" value="Glycogen Phosphorylase B"/>
    <property type="match status" value="1"/>
</dbReference>
<proteinExistence type="inferred from homology"/>
<evidence type="ECO:0000313" key="2">
    <source>
        <dbReference type="EnsemblPlants" id="Solyc05g021073.1.1"/>
    </source>
</evidence>
<reference evidence="2" key="1">
    <citation type="journal article" date="2012" name="Nature">
        <title>The tomato genome sequence provides insights into fleshy fruit evolution.</title>
        <authorList>
            <consortium name="Tomato Genome Consortium"/>
        </authorList>
    </citation>
    <scope>NUCLEOTIDE SEQUENCE [LARGE SCALE GENOMIC DNA]</scope>
    <source>
        <strain evidence="2">cv. Heinz 1706</strain>
    </source>
</reference>
<keyword evidence="3" id="KW-1185">Reference proteome</keyword>
<reference evidence="2" key="2">
    <citation type="submission" date="2019-01" db="UniProtKB">
        <authorList>
            <consortium name="EnsemblPlants"/>
        </authorList>
    </citation>
    <scope>IDENTIFICATION</scope>
    <source>
        <strain evidence="2">cv. Heinz 1706</strain>
    </source>
</reference>
<sequence>RKDKRSIFYIAFGSHPEISNQLMKEIGHGLFKYGRQFLWVIREGQDRDKMEDKLSCKDKLENQGKINGIRVNTSEGVVETDVFNRCITIAMGSNEEGEELRRNANKWSDFK</sequence>
<organism evidence="2">
    <name type="scientific">Solanum lycopersicum</name>
    <name type="common">Tomato</name>
    <name type="synonym">Lycopersicon esculentum</name>
    <dbReference type="NCBI Taxonomy" id="4081"/>
    <lineage>
        <taxon>Eukaryota</taxon>
        <taxon>Viridiplantae</taxon>
        <taxon>Streptophyta</taxon>
        <taxon>Embryophyta</taxon>
        <taxon>Tracheophyta</taxon>
        <taxon>Spermatophyta</taxon>
        <taxon>Magnoliopsida</taxon>
        <taxon>eudicotyledons</taxon>
        <taxon>Gunneridae</taxon>
        <taxon>Pentapetalae</taxon>
        <taxon>asterids</taxon>
        <taxon>lamiids</taxon>
        <taxon>Solanales</taxon>
        <taxon>Solanaceae</taxon>
        <taxon>Solanoideae</taxon>
        <taxon>Solaneae</taxon>
        <taxon>Solanum</taxon>
        <taxon>Solanum subgen. Lycopersicon</taxon>
    </lineage>
</organism>
<protein>
    <submittedName>
        <fullName evidence="2">Uncharacterized protein</fullName>
    </submittedName>
</protein>
<dbReference type="Proteomes" id="UP000004994">
    <property type="component" value="Chromosome 5"/>
</dbReference>
<dbReference type="Gramene" id="Solyc05g021073.1.1">
    <property type="protein sequence ID" value="Solyc05g021073.1.1"/>
    <property type="gene ID" value="Solyc05g021073.1"/>
</dbReference>
<dbReference type="PANTHER" id="PTHR11926:SF1510">
    <property type="entry name" value="GLYCOSYLTRANSFERASE"/>
    <property type="match status" value="1"/>
</dbReference>
<evidence type="ECO:0000313" key="3">
    <source>
        <dbReference type="Proteomes" id="UP000004994"/>
    </source>
</evidence>
<name>A0A3Q7GF64_SOLLC</name>
<dbReference type="AlphaFoldDB" id="A0A3Q7GF64"/>
<dbReference type="EnsemblPlants" id="Solyc05g021073.1.1">
    <property type="protein sequence ID" value="Solyc05g021073.1.1"/>
    <property type="gene ID" value="Solyc05g021073.1"/>
</dbReference>
<evidence type="ECO:0000256" key="1">
    <source>
        <dbReference type="ARBA" id="ARBA00009995"/>
    </source>
</evidence>
<comment type="similarity">
    <text evidence="1">Belongs to the UDP-glycosyltransferase family.</text>
</comment>